<feature type="signal peptide" evidence="2">
    <location>
        <begin position="1"/>
        <end position="21"/>
    </location>
</feature>
<dbReference type="SMART" id="SM00909">
    <property type="entry name" value="Germane"/>
    <property type="match status" value="1"/>
</dbReference>
<organism evidence="4 5">
    <name type="scientific">Desulfofundulus thermobenzoicus</name>
    <dbReference type="NCBI Taxonomy" id="29376"/>
    <lineage>
        <taxon>Bacteria</taxon>
        <taxon>Bacillati</taxon>
        <taxon>Bacillota</taxon>
        <taxon>Clostridia</taxon>
        <taxon>Eubacteriales</taxon>
        <taxon>Peptococcaceae</taxon>
        <taxon>Desulfofundulus</taxon>
    </lineage>
</organism>
<dbReference type="Proteomes" id="UP000441717">
    <property type="component" value="Unassembled WGS sequence"/>
</dbReference>
<evidence type="ECO:0000313" key="5">
    <source>
        <dbReference type="Proteomes" id="UP000441717"/>
    </source>
</evidence>
<evidence type="ECO:0000313" key="4">
    <source>
        <dbReference type="EMBL" id="MQL51117.1"/>
    </source>
</evidence>
<reference evidence="4 5" key="1">
    <citation type="submission" date="2019-10" db="EMBL/GenBank/DDBJ databases">
        <title>Comparative genomics of sulfur disproportionating microorganisms.</title>
        <authorList>
            <person name="Ward L.M."/>
            <person name="Bertran E."/>
            <person name="Johnston D."/>
        </authorList>
    </citation>
    <scope>NUCLEOTIDE SEQUENCE [LARGE SCALE GENOMIC DNA]</scope>
    <source>
        <strain evidence="4 5">DSM 14055</strain>
    </source>
</reference>
<dbReference type="AlphaFoldDB" id="A0A6N7INE9"/>
<keyword evidence="5" id="KW-1185">Reference proteome</keyword>
<evidence type="ECO:0000256" key="1">
    <source>
        <dbReference type="SAM" id="MobiDB-lite"/>
    </source>
</evidence>
<feature type="chain" id="PRO_5027041425" description="GerMN domain-containing protein" evidence="2">
    <location>
        <begin position="22"/>
        <end position="196"/>
    </location>
</feature>
<evidence type="ECO:0000259" key="3">
    <source>
        <dbReference type="SMART" id="SM00909"/>
    </source>
</evidence>
<name>A0A6N7INE9_9FIRM</name>
<sequence length="196" mass="20693">MFSGVAVLALVLFLCGCTAPARGEKPYVPAGEAGGRDTSVMPGDTAGAGQGQAGGEPGKAVTVVLYFSDDRGYLVAVKKEIPRTQAIARATIEELCRGPVSGSGLNPTIPPGTRLKDINIKDGVATVDFSRELKTKHWGGSSGELLTVYSIVNTLTQFPSVQKVQLLVEGERQQTLAGHMDISRPLQRDSGLIRSR</sequence>
<dbReference type="EMBL" id="WHYR01000004">
    <property type="protein sequence ID" value="MQL51117.1"/>
    <property type="molecule type" value="Genomic_DNA"/>
</dbReference>
<comment type="caution">
    <text evidence="4">The sequence shown here is derived from an EMBL/GenBank/DDBJ whole genome shotgun (WGS) entry which is preliminary data.</text>
</comment>
<feature type="domain" description="GerMN" evidence="3">
    <location>
        <begin position="88"/>
        <end position="177"/>
    </location>
</feature>
<dbReference type="Pfam" id="PF10646">
    <property type="entry name" value="Germane"/>
    <property type="match status" value="1"/>
</dbReference>
<accession>A0A6N7INE9</accession>
<dbReference type="OrthoDB" id="9809406at2"/>
<keyword evidence="2" id="KW-0732">Signal</keyword>
<proteinExistence type="predicted"/>
<dbReference type="InterPro" id="IPR019606">
    <property type="entry name" value="GerMN"/>
</dbReference>
<protein>
    <recommendedName>
        <fullName evidence="3">GerMN domain-containing protein</fullName>
    </recommendedName>
</protein>
<gene>
    <name evidence="4" type="ORF">GFC01_02310</name>
</gene>
<evidence type="ECO:0000256" key="2">
    <source>
        <dbReference type="SAM" id="SignalP"/>
    </source>
</evidence>
<feature type="region of interest" description="Disordered" evidence="1">
    <location>
        <begin position="26"/>
        <end position="54"/>
    </location>
</feature>